<evidence type="ECO:0000313" key="3">
    <source>
        <dbReference type="Proteomes" id="UP000279236"/>
    </source>
</evidence>
<accession>A0A427XL83</accession>
<dbReference type="InterPro" id="IPR007138">
    <property type="entry name" value="ABM_dom"/>
</dbReference>
<dbReference type="EMBL" id="RSCE01000010">
    <property type="protein sequence ID" value="RSH79514.1"/>
    <property type="molecule type" value="Genomic_DNA"/>
</dbReference>
<protein>
    <recommendedName>
        <fullName evidence="1">ABM domain-containing protein</fullName>
    </recommendedName>
</protein>
<comment type="caution">
    <text evidence="2">The sequence shown here is derived from an EMBL/GenBank/DDBJ whole genome shotgun (WGS) entry which is preliminary data.</text>
</comment>
<sequence>MLNLLASLTAVDEAAAAKIAALLQAVKANTDANEAGNHKYEITQNGLDFNINELYDDMAAIEVHKASPQFVALVKDGDTLIKGGMAGLKIEVNPV</sequence>
<organism evidence="2 3">
    <name type="scientific">Apiotrichum porosum</name>
    <dbReference type="NCBI Taxonomy" id="105984"/>
    <lineage>
        <taxon>Eukaryota</taxon>
        <taxon>Fungi</taxon>
        <taxon>Dikarya</taxon>
        <taxon>Basidiomycota</taxon>
        <taxon>Agaricomycotina</taxon>
        <taxon>Tremellomycetes</taxon>
        <taxon>Trichosporonales</taxon>
        <taxon>Trichosporonaceae</taxon>
        <taxon>Apiotrichum</taxon>
    </lineage>
</organism>
<dbReference type="Gene3D" id="3.30.70.100">
    <property type="match status" value="1"/>
</dbReference>
<feature type="domain" description="ABM" evidence="1">
    <location>
        <begin position="3"/>
        <end position="75"/>
    </location>
</feature>
<name>A0A427XL83_9TREE</name>
<keyword evidence="3" id="KW-1185">Reference proteome</keyword>
<dbReference type="SUPFAM" id="SSF54909">
    <property type="entry name" value="Dimeric alpha+beta barrel"/>
    <property type="match status" value="1"/>
</dbReference>
<reference evidence="2 3" key="1">
    <citation type="submission" date="2018-11" db="EMBL/GenBank/DDBJ databases">
        <title>Genome sequence of Apiotrichum porosum DSM 27194.</title>
        <authorList>
            <person name="Aliyu H."/>
            <person name="Gorte O."/>
            <person name="Ochsenreither K."/>
        </authorList>
    </citation>
    <scope>NUCLEOTIDE SEQUENCE [LARGE SCALE GENOMIC DNA]</scope>
    <source>
        <strain evidence="2 3">DSM 27194</strain>
    </source>
</reference>
<gene>
    <name evidence="2" type="ORF">EHS24_001566</name>
</gene>
<dbReference type="Pfam" id="PF03992">
    <property type="entry name" value="ABM"/>
    <property type="match status" value="1"/>
</dbReference>
<evidence type="ECO:0000259" key="1">
    <source>
        <dbReference type="Pfam" id="PF03992"/>
    </source>
</evidence>
<dbReference type="GeneID" id="39586109"/>
<proteinExistence type="predicted"/>
<evidence type="ECO:0000313" key="2">
    <source>
        <dbReference type="EMBL" id="RSH79514.1"/>
    </source>
</evidence>
<dbReference type="InterPro" id="IPR011008">
    <property type="entry name" value="Dimeric_a/b-barrel"/>
</dbReference>
<dbReference type="RefSeq" id="XP_028474661.1">
    <property type="nucleotide sequence ID" value="XM_028617354.1"/>
</dbReference>
<dbReference type="AlphaFoldDB" id="A0A427XL83"/>
<dbReference type="Proteomes" id="UP000279236">
    <property type="component" value="Unassembled WGS sequence"/>
</dbReference>